<evidence type="ECO:0000313" key="11">
    <source>
        <dbReference type="EMBL" id="MDX5991080.1"/>
    </source>
</evidence>
<evidence type="ECO:0000256" key="4">
    <source>
        <dbReference type="ARBA" id="ARBA00023136"/>
    </source>
</evidence>
<name>A0A1G6SLN4_9GAMM</name>
<dbReference type="Pfam" id="PF00015">
    <property type="entry name" value="MCPsignal"/>
    <property type="match status" value="1"/>
</dbReference>
<evidence type="ECO:0000256" key="5">
    <source>
        <dbReference type="ARBA" id="ARBA00023224"/>
    </source>
</evidence>
<evidence type="ECO:0000313" key="14">
    <source>
        <dbReference type="Proteomes" id="UP001278050"/>
    </source>
</evidence>
<organism evidence="12 13">
    <name type="scientific">Ectopseudomonas alcaliphila</name>
    <dbReference type="NCBI Taxonomy" id="101564"/>
    <lineage>
        <taxon>Bacteria</taxon>
        <taxon>Pseudomonadati</taxon>
        <taxon>Pseudomonadota</taxon>
        <taxon>Gammaproteobacteria</taxon>
        <taxon>Pseudomonadales</taxon>
        <taxon>Pseudomonadaceae</taxon>
        <taxon>Ectopseudomonas</taxon>
    </lineage>
</organism>
<evidence type="ECO:0000256" key="1">
    <source>
        <dbReference type="ARBA" id="ARBA00004141"/>
    </source>
</evidence>
<gene>
    <name evidence="12" type="ORF">SAMN05216575_10118</name>
    <name evidence="11" type="ORF">SIM71_03320</name>
</gene>
<dbReference type="EMBL" id="JAWXXP010000001">
    <property type="protein sequence ID" value="MDX5991080.1"/>
    <property type="molecule type" value="Genomic_DNA"/>
</dbReference>
<dbReference type="RefSeq" id="WP_074674876.1">
    <property type="nucleotide sequence ID" value="NZ_CBCSET010000001.1"/>
</dbReference>
<dbReference type="SMART" id="SM00304">
    <property type="entry name" value="HAMP"/>
    <property type="match status" value="1"/>
</dbReference>
<dbReference type="PANTHER" id="PTHR32089">
    <property type="entry name" value="METHYL-ACCEPTING CHEMOTAXIS PROTEIN MCPB"/>
    <property type="match status" value="1"/>
</dbReference>
<dbReference type="InterPro" id="IPR024478">
    <property type="entry name" value="HlyB_4HB_MCP"/>
</dbReference>
<keyword evidence="2 8" id="KW-0812">Transmembrane</keyword>
<dbReference type="OrthoDB" id="2489132at2"/>
<feature type="transmembrane region" description="Helical" evidence="8">
    <location>
        <begin position="195"/>
        <end position="215"/>
    </location>
</feature>
<dbReference type="GO" id="GO:0007165">
    <property type="term" value="P:signal transduction"/>
    <property type="evidence" value="ECO:0007669"/>
    <property type="project" value="UniProtKB-KW"/>
</dbReference>
<keyword evidence="3 8" id="KW-1133">Transmembrane helix</keyword>
<keyword evidence="4 8" id="KW-0472">Membrane</keyword>
<keyword evidence="14" id="KW-1185">Reference proteome</keyword>
<dbReference type="Proteomes" id="UP001278050">
    <property type="component" value="Unassembled WGS sequence"/>
</dbReference>
<protein>
    <submittedName>
        <fullName evidence="12">Methyl-accepting chemotaxis protein</fullName>
    </submittedName>
</protein>
<comment type="subcellular location">
    <subcellularLocation>
        <location evidence="1">Membrane</location>
        <topology evidence="1">Multi-pass membrane protein</topology>
    </subcellularLocation>
</comment>
<dbReference type="Pfam" id="PF00672">
    <property type="entry name" value="HAMP"/>
    <property type="match status" value="1"/>
</dbReference>
<feature type="domain" description="Methyl-accepting transducer" evidence="9">
    <location>
        <begin position="272"/>
        <end position="508"/>
    </location>
</feature>
<reference evidence="11 14" key="2">
    <citation type="submission" date="2023-11" db="EMBL/GenBank/DDBJ databases">
        <title>MicrobeMod: A computational toolkit for identifying prokaryotic methylation and restriction-modification with nanopore sequencing.</title>
        <authorList>
            <person name="Crits-Christoph A."/>
            <person name="Kang S.C."/>
            <person name="Lee H."/>
            <person name="Ostrov N."/>
        </authorList>
    </citation>
    <scope>NUCLEOTIDE SEQUENCE [LARGE SCALE GENOMIC DNA]</scope>
    <source>
        <strain evidence="11 14">ATCC BAA-571</strain>
    </source>
</reference>
<evidence type="ECO:0000256" key="7">
    <source>
        <dbReference type="PROSITE-ProRule" id="PRU00284"/>
    </source>
</evidence>
<dbReference type="GO" id="GO:0006935">
    <property type="term" value="P:chemotaxis"/>
    <property type="evidence" value="ECO:0007669"/>
    <property type="project" value="InterPro"/>
</dbReference>
<reference evidence="12 13" key="1">
    <citation type="submission" date="2016-10" db="EMBL/GenBank/DDBJ databases">
        <authorList>
            <person name="de Groot N.N."/>
        </authorList>
    </citation>
    <scope>NUCLEOTIDE SEQUENCE [LARGE SCALE GENOMIC DNA]</scope>
    <source>
        <strain evidence="12 13">JCM 10630</strain>
    </source>
</reference>
<dbReference type="GO" id="GO:0004888">
    <property type="term" value="F:transmembrane signaling receptor activity"/>
    <property type="evidence" value="ECO:0007669"/>
    <property type="project" value="InterPro"/>
</dbReference>
<evidence type="ECO:0000313" key="12">
    <source>
        <dbReference type="EMBL" id="SDD17703.1"/>
    </source>
</evidence>
<dbReference type="PANTHER" id="PTHR32089:SF119">
    <property type="entry name" value="METHYL-ACCEPTING CHEMOTAXIS PROTEIN CTPL"/>
    <property type="match status" value="1"/>
</dbReference>
<sequence length="544" mass="57991">MLRVFADLGFRWKIALPILLLAALLVAMGTLGVRGITQVAESSTTLTNRHLPAISLLLNADRDLYQAFVAERSLLGEGAGEHVAALKETHAENLQQAYDRVHKFADMQPGSEALALVADFDRGFERWKATSQRVLELASSDPEGASRLSFGDSEAQFEEARTAIDQLGELEDSAANAVGTEAIGRGEALVWQQGLIIAIGLLVCVVLVVGFPLLVTRPLHSLLHRIEQIADGDGDLRVRLDVLSRDELGKLSHAFNRFLDKLQPLIKEVGRVTGEVADSAQSLAGMAAANDRLISSEHAAVDQVSTAATEMSAAVHEVARNAQNAADAARSAEVQSREGAQVVGATIHSIRQLAQEVESASDTIQTLEQETANIGAVLAVIKGIAEQTNLLALNAAIEAARAGEQGRGFAVVADEVRALAARTQESTKDIQQMIERLQAGVQNAVKATHSGSARARQSVEQAAGVDQALSVTGDSVQRINDMAAQIATACEEQSSVTEEIARNISDIRDLSNEAAQTSEQSTRASQHLSELSHGLAQLVGRFRV</sequence>
<evidence type="ECO:0000256" key="2">
    <source>
        <dbReference type="ARBA" id="ARBA00022692"/>
    </source>
</evidence>
<evidence type="ECO:0000313" key="13">
    <source>
        <dbReference type="Proteomes" id="UP000182413"/>
    </source>
</evidence>
<dbReference type="GO" id="GO:0016020">
    <property type="term" value="C:membrane"/>
    <property type="evidence" value="ECO:0007669"/>
    <property type="project" value="UniProtKB-SubCell"/>
</dbReference>
<evidence type="ECO:0000256" key="8">
    <source>
        <dbReference type="SAM" id="Phobius"/>
    </source>
</evidence>
<dbReference type="PRINTS" id="PR00260">
    <property type="entry name" value="CHEMTRNSDUCR"/>
</dbReference>
<dbReference type="SUPFAM" id="SSF58104">
    <property type="entry name" value="Methyl-accepting chemotaxis protein (MCP) signaling domain"/>
    <property type="match status" value="1"/>
</dbReference>
<dbReference type="CDD" id="cd06225">
    <property type="entry name" value="HAMP"/>
    <property type="match status" value="1"/>
</dbReference>
<evidence type="ECO:0000256" key="3">
    <source>
        <dbReference type="ARBA" id="ARBA00022989"/>
    </source>
</evidence>
<dbReference type="SMART" id="SM00283">
    <property type="entry name" value="MA"/>
    <property type="match status" value="1"/>
</dbReference>
<dbReference type="CDD" id="cd11386">
    <property type="entry name" value="MCP_signal"/>
    <property type="match status" value="1"/>
</dbReference>
<dbReference type="Pfam" id="PF12729">
    <property type="entry name" value="4HB_MCP_1"/>
    <property type="match status" value="1"/>
</dbReference>
<dbReference type="Proteomes" id="UP000182413">
    <property type="component" value="Unassembled WGS sequence"/>
</dbReference>
<dbReference type="EMBL" id="FNAE01000001">
    <property type="protein sequence ID" value="SDD17703.1"/>
    <property type="molecule type" value="Genomic_DNA"/>
</dbReference>
<evidence type="ECO:0000259" key="9">
    <source>
        <dbReference type="PROSITE" id="PS50111"/>
    </source>
</evidence>
<dbReference type="InterPro" id="IPR004090">
    <property type="entry name" value="Chemotax_Me-accpt_rcpt"/>
</dbReference>
<proteinExistence type="inferred from homology"/>
<accession>A0A1G6SLN4</accession>
<feature type="domain" description="HAMP" evidence="10">
    <location>
        <begin position="213"/>
        <end position="267"/>
    </location>
</feature>
<dbReference type="Gene3D" id="1.10.287.950">
    <property type="entry name" value="Methyl-accepting chemotaxis protein"/>
    <property type="match status" value="1"/>
</dbReference>
<dbReference type="PROSITE" id="PS50885">
    <property type="entry name" value="HAMP"/>
    <property type="match status" value="1"/>
</dbReference>
<keyword evidence="5 7" id="KW-0807">Transducer</keyword>
<dbReference type="InterPro" id="IPR004089">
    <property type="entry name" value="MCPsignal_dom"/>
</dbReference>
<dbReference type="PROSITE" id="PS50111">
    <property type="entry name" value="CHEMOTAXIS_TRANSDUC_2"/>
    <property type="match status" value="1"/>
</dbReference>
<dbReference type="AlphaFoldDB" id="A0A1G6SLN4"/>
<dbReference type="InterPro" id="IPR003660">
    <property type="entry name" value="HAMP_dom"/>
</dbReference>
<evidence type="ECO:0000256" key="6">
    <source>
        <dbReference type="ARBA" id="ARBA00029447"/>
    </source>
</evidence>
<evidence type="ECO:0000259" key="10">
    <source>
        <dbReference type="PROSITE" id="PS50885"/>
    </source>
</evidence>
<comment type="similarity">
    <text evidence="6">Belongs to the methyl-accepting chemotaxis (MCP) protein family.</text>
</comment>
<dbReference type="FunFam" id="1.10.287.950:FF:000001">
    <property type="entry name" value="Methyl-accepting chemotaxis sensory transducer"/>
    <property type="match status" value="1"/>
</dbReference>